<keyword evidence="2 3" id="KW-0342">GTP-binding</keyword>
<dbReference type="InterPro" id="IPR027417">
    <property type="entry name" value="P-loop_NTPase"/>
</dbReference>
<evidence type="ECO:0000259" key="6">
    <source>
        <dbReference type="PROSITE" id="PS51719"/>
    </source>
</evidence>
<dbReference type="GO" id="GO:0032156">
    <property type="term" value="C:septin cytoskeleton"/>
    <property type="evidence" value="ECO:0007669"/>
    <property type="project" value="UniProtKB-ARBA"/>
</dbReference>
<name>A0A9W9W2Z7_9EURO</name>
<dbReference type="PANTHER" id="PTHR18884">
    <property type="entry name" value="SEPTIN"/>
    <property type="match status" value="1"/>
</dbReference>
<dbReference type="FunFam" id="3.40.50.300:FF:000328">
    <property type="entry name" value="Septin spn3"/>
    <property type="match status" value="1"/>
</dbReference>
<comment type="similarity">
    <text evidence="3">Belongs to the TRAFAC class TrmE-Era-EngA-EngB-Septin-like GTPase superfamily. Septin GTPase family.</text>
</comment>
<evidence type="ECO:0000256" key="5">
    <source>
        <dbReference type="SAM" id="Phobius"/>
    </source>
</evidence>
<feature type="domain" description="Septin-type G" evidence="6">
    <location>
        <begin position="42"/>
        <end position="317"/>
    </location>
</feature>
<keyword evidence="8" id="KW-1185">Reference proteome</keyword>
<dbReference type="InterPro" id="IPR030379">
    <property type="entry name" value="G_SEPTIN_dom"/>
</dbReference>
<evidence type="ECO:0000256" key="4">
    <source>
        <dbReference type="SAM" id="MobiDB-lite"/>
    </source>
</evidence>
<evidence type="ECO:0000256" key="1">
    <source>
        <dbReference type="ARBA" id="ARBA00022741"/>
    </source>
</evidence>
<dbReference type="GO" id="GO:0005938">
    <property type="term" value="C:cell cortex"/>
    <property type="evidence" value="ECO:0007669"/>
    <property type="project" value="UniProtKB-ARBA"/>
</dbReference>
<evidence type="ECO:0000313" key="7">
    <source>
        <dbReference type="EMBL" id="KAJ5397597.1"/>
    </source>
</evidence>
<keyword evidence="5" id="KW-0472">Membrane</keyword>
<dbReference type="GeneID" id="81369327"/>
<sequence>MSSALNAMKIRRKKNVKKGIQFCVMVCGASGTGTYLISFTPESVLSELFADRQLYLGRTTFVNTLCGKQVLEGKDADDPEHAHEEEGVRIKPVTVELELDEEGTRISLTIVDTPGFGDQIDNEARHIVGYLERQYDDILAEESRIKRNPRFRDNRVHVLLYFITPTGHGLRELDIELMKRLSPRVNVIPVIGKADSLTPAELAESKKLIMEDIEHYRIPVYNFPYDVEEDDEDTVEENAELRGLMPFAIVGSEDFVEIDNKKVRARQYPWGVVEVENPRHSDFLAIRSALLHSHLADLKEITHDFLYENYRTEKLSKSVDGATPWRLQHEPRGPCLSVRPPQGEEQLRREEEKLREIEIKVQREIAEKRQELLARESQLREIEARMAREASQGNVSEAPGGEA</sequence>
<dbReference type="CDD" id="cd01850">
    <property type="entry name" value="CDC_Septin"/>
    <property type="match status" value="1"/>
</dbReference>
<keyword evidence="5" id="KW-1133">Transmembrane helix</keyword>
<dbReference type="RefSeq" id="XP_056489649.1">
    <property type="nucleotide sequence ID" value="XM_056630347.1"/>
</dbReference>
<dbReference type="PIRSF" id="PIRSF006698">
    <property type="entry name" value="Septin"/>
    <property type="match status" value="1"/>
</dbReference>
<proteinExistence type="inferred from homology"/>
<dbReference type="Gene3D" id="3.40.50.300">
    <property type="entry name" value="P-loop containing nucleotide triphosphate hydrolases"/>
    <property type="match status" value="1"/>
</dbReference>
<evidence type="ECO:0000256" key="2">
    <source>
        <dbReference type="ARBA" id="ARBA00023134"/>
    </source>
</evidence>
<dbReference type="OrthoDB" id="416553at2759"/>
<dbReference type="GO" id="GO:0005525">
    <property type="term" value="F:GTP binding"/>
    <property type="evidence" value="ECO:0007669"/>
    <property type="project" value="UniProtKB-KW"/>
</dbReference>
<dbReference type="PROSITE" id="PS51719">
    <property type="entry name" value="G_SEPTIN"/>
    <property type="match status" value="1"/>
</dbReference>
<protein>
    <recommendedName>
        <fullName evidence="6">Septin-type G domain-containing protein</fullName>
    </recommendedName>
</protein>
<reference evidence="7" key="2">
    <citation type="journal article" date="2023" name="IMA Fungus">
        <title>Comparative genomic study of the Penicillium genus elucidates a diverse pangenome and 15 lateral gene transfer events.</title>
        <authorList>
            <person name="Petersen C."/>
            <person name="Sorensen T."/>
            <person name="Nielsen M.R."/>
            <person name="Sondergaard T.E."/>
            <person name="Sorensen J.L."/>
            <person name="Fitzpatrick D.A."/>
            <person name="Frisvad J.C."/>
            <person name="Nielsen K.L."/>
        </authorList>
    </citation>
    <scope>NUCLEOTIDE SEQUENCE</scope>
    <source>
        <strain evidence="7">IBT 29677</strain>
    </source>
</reference>
<feature type="transmembrane region" description="Helical" evidence="5">
    <location>
        <begin position="20"/>
        <end position="39"/>
    </location>
</feature>
<evidence type="ECO:0000313" key="8">
    <source>
        <dbReference type="Proteomes" id="UP001147747"/>
    </source>
</evidence>
<dbReference type="Proteomes" id="UP001147747">
    <property type="component" value="Unassembled WGS sequence"/>
</dbReference>
<comment type="caution">
    <text evidence="7">The sequence shown here is derived from an EMBL/GenBank/DDBJ whole genome shotgun (WGS) entry which is preliminary data.</text>
</comment>
<dbReference type="Pfam" id="PF00735">
    <property type="entry name" value="Septin"/>
    <property type="match status" value="1"/>
</dbReference>
<feature type="region of interest" description="Disordered" evidence="4">
    <location>
        <begin position="384"/>
        <end position="403"/>
    </location>
</feature>
<keyword evidence="5" id="KW-0812">Transmembrane</keyword>
<dbReference type="InterPro" id="IPR016491">
    <property type="entry name" value="Septin"/>
</dbReference>
<dbReference type="EMBL" id="JAPZBU010000006">
    <property type="protein sequence ID" value="KAJ5397597.1"/>
    <property type="molecule type" value="Genomic_DNA"/>
</dbReference>
<evidence type="ECO:0000256" key="3">
    <source>
        <dbReference type="RuleBase" id="RU004560"/>
    </source>
</evidence>
<dbReference type="AlphaFoldDB" id="A0A9W9W2Z7"/>
<feature type="region of interest" description="Disordered" evidence="4">
    <location>
        <begin position="324"/>
        <end position="347"/>
    </location>
</feature>
<organism evidence="7 8">
    <name type="scientific">Penicillium cosmopolitanum</name>
    <dbReference type="NCBI Taxonomy" id="1131564"/>
    <lineage>
        <taxon>Eukaryota</taxon>
        <taxon>Fungi</taxon>
        <taxon>Dikarya</taxon>
        <taxon>Ascomycota</taxon>
        <taxon>Pezizomycotina</taxon>
        <taxon>Eurotiomycetes</taxon>
        <taxon>Eurotiomycetidae</taxon>
        <taxon>Eurotiales</taxon>
        <taxon>Aspergillaceae</taxon>
        <taxon>Penicillium</taxon>
    </lineage>
</organism>
<gene>
    <name evidence="7" type="ORF">N7509_005710</name>
</gene>
<reference evidence="7" key="1">
    <citation type="submission" date="2022-12" db="EMBL/GenBank/DDBJ databases">
        <authorList>
            <person name="Petersen C."/>
        </authorList>
    </citation>
    <scope>NUCLEOTIDE SEQUENCE</scope>
    <source>
        <strain evidence="7">IBT 29677</strain>
    </source>
</reference>
<dbReference type="SUPFAM" id="SSF52540">
    <property type="entry name" value="P-loop containing nucleoside triphosphate hydrolases"/>
    <property type="match status" value="1"/>
</dbReference>
<keyword evidence="1 3" id="KW-0547">Nucleotide-binding</keyword>
<accession>A0A9W9W2Z7</accession>